<organism evidence="1">
    <name type="scientific">marine metagenome</name>
    <dbReference type="NCBI Taxonomy" id="408172"/>
    <lineage>
        <taxon>unclassified sequences</taxon>
        <taxon>metagenomes</taxon>
        <taxon>ecological metagenomes</taxon>
    </lineage>
</organism>
<accession>A0A382RS46</accession>
<gene>
    <name evidence="1" type="ORF">METZ01_LOCUS352632</name>
</gene>
<name>A0A382RS46_9ZZZZ</name>
<sequence length="54" mass="6306">VKILYSRKKLFQRYEISVPVYCEAIWSYIIRFGNKYINYTAGHGHPAVIAAVEE</sequence>
<dbReference type="AlphaFoldDB" id="A0A382RS46"/>
<feature type="non-terminal residue" evidence="1">
    <location>
        <position position="1"/>
    </location>
</feature>
<evidence type="ECO:0000313" key="1">
    <source>
        <dbReference type="EMBL" id="SVC99778.1"/>
    </source>
</evidence>
<protein>
    <submittedName>
        <fullName evidence="1">Uncharacterized protein</fullName>
    </submittedName>
</protein>
<dbReference type="EMBL" id="UINC01123358">
    <property type="protein sequence ID" value="SVC99778.1"/>
    <property type="molecule type" value="Genomic_DNA"/>
</dbReference>
<proteinExistence type="predicted"/>
<reference evidence="1" key="1">
    <citation type="submission" date="2018-05" db="EMBL/GenBank/DDBJ databases">
        <authorList>
            <person name="Lanie J.A."/>
            <person name="Ng W.-L."/>
            <person name="Kazmierczak K.M."/>
            <person name="Andrzejewski T.M."/>
            <person name="Davidsen T.M."/>
            <person name="Wayne K.J."/>
            <person name="Tettelin H."/>
            <person name="Glass J.I."/>
            <person name="Rusch D."/>
            <person name="Podicherti R."/>
            <person name="Tsui H.-C.T."/>
            <person name="Winkler M.E."/>
        </authorList>
    </citation>
    <scope>NUCLEOTIDE SEQUENCE</scope>
</reference>